<evidence type="ECO:0000313" key="1">
    <source>
        <dbReference type="EMBL" id="XDK35499.1"/>
    </source>
</evidence>
<protein>
    <recommendedName>
        <fullName evidence="2">Transposase zinc-ribbon domain-containing protein</fullName>
    </recommendedName>
</protein>
<evidence type="ECO:0008006" key="2">
    <source>
        <dbReference type="Google" id="ProtNLM"/>
    </source>
</evidence>
<dbReference type="EMBL" id="CP162607">
    <property type="protein sequence ID" value="XDK35499.1"/>
    <property type="molecule type" value="Genomic_DNA"/>
</dbReference>
<dbReference type="AlphaFoldDB" id="A0AB39HTH2"/>
<dbReference type="RefSeq" id="WP_101292472.1">
    <property type="nucleotide sequence ID" value="NZ_CP162607.1"/>
</dbReference>
<reference evidence="1" key="1">
    <citation type="submission" date="2024-07" db="EMBL/GenBank/DDBJ databases">
        <title>Identification and characteristics of a novel species of coltsfoot's symbiotic bacteria.</title>
        <authorList>
            <person name="Juszczyk A."/>
            <person name="Jasielczuk I."/>
            <person name="Gurgul A."/>
            <person name="Rogala M."/>
            <person name="Kowalczyk A."/>
            <person name="Szmatola T."/>
            <person name="Kosecka-Strojek M."/>
            <person name="Arent Z."/>
            <person name="Latowski D."/>
        </authorList>
    </citation>
    <scope>NUCLEOTIDE SEQUENCE</scope>
    <source>
        <strain evidence="1">Hg7Tf</strain>
    </source>
</reference>
<sequence>MQNSDRENSNPISEVQAPPDYHRCLPVELHSLADAFIHYLHELPNSSPAKCPECGHPHFRLDTRPNLRLPFYRCIACNKGFNCLTKHPFSNYGLMHLWSLYGHYLLAGWPMLATAKAMAISPSTTTRWIKPCRAVMAKEFPALYHWWSARQDRTNLEPPAHIAAQAQAFMGKLEHLLTTRQAVCPKCGSPDMQRIDQRRPNFRCPGCWTTVSLIKGTLLCRLGYPEHWLGFAQGLINGESIVDLQRRTGLCGIACKRWQVRFMQMIKLQGHTELARWITWLRSRRVKEVSDFVRNGGQLEAVTGSRYSAGSKRVFNTPPNRQRK</sequence>
<name>A0AB39HTH2_9PSED</name>
<organism evidence="1">
    <name type="scientific">Pseudomonas sp. Hg7Tf</name>
    <dbReference type="NCBI Taxonomy" id="3236988"/>
    <lineage>
        <taxon>Bacteria</taxon>
        <taxon>Pseudomonadati</taxon>
        <taxon>Pseudomonadota</taxon>
        <taxon>Gammaproteobacteria</taxon>
        <taxon>Pseudomonadales</taxon>
        <taxon>Pseudomonadaceae</taxon>
        <taxon>Pseudomonas</taxon>
    </lineage>
</organism>
<proteinExistence type="predicted"/>
<accession>A0AB39HTH2</accession>
<gene>
    <name evidence="1" type="ORF">AB4Y39_17505</name>
</gene>